<dbReference type="RefSeq" id="WP_058480415.1">
    <property type="nucleotide sequence ID" value="NZ_CAAAIQ010000004.1"/>
</dbReference>
<keyword evidence="8 9" id="KW-0472">Membrane</keyword>
<dbReference type="EMBL" id="LNZB01000041">
    <property type="protein sequence ID" value="KTD78319.1"/>
    <property type="molecule type" value="Genomic_DNA"/>
</dbReference>
<dbReference type="InterPro" id="IPR007895">
    <property type="entry name" value="MASE1"/>
</dbReference>
<proteinExistence type="predicted"/>
<accession>A0A0W1AAF5</accession>
<comment type="catalytic activity">
    <reaction evidence="1">
        <text>ATP + protein L-histidine = ADP + protein N-phospho-L-histidine.</text>
        <dbReference type="EC" id="2.7.13.3"/>
    </reaction>
</comment>
<dbReference type="AlphaFoldDB" id="A0A0W1AAF5"/>
<evidence type="ECO:0000313" key="12">
    <source>
        <dbReference type="Proteomes" id="UP000054729"/>
    </source>
</evidence>
<feature type="transmembrane region" description="Helical" evidence="9">
    <location>
        <begin position="193"/>
        <end position="210"/>
    </location>
</feature>
<evidence type="ECO:0000256" key="5">
    <source>
        <dbReference type="ARBA" id="ARBA00022553"/>
    </source>
</evidence>
<dbReference type="InterPro" id="IPR005467">
    <property type="entry name" value="His_kinase_dom"/>
</dbReference>
<dbReference type="Gene3D" id="3.30.565.10">
    <property type="entry name" value="Histidine kinase-like ATPase, C-terminal domain"/>
    <property type="match status" value="1"/>
</dbReference>
<dbReference type="GO" id="GO:0005886">
    <property type="term" value="C:plasma membrane"/>
    <property type="evidence" value="ECO:0007669"/>
    <property type="project" value="UniProtKB-SubCell"/>
</dbReference>
<evidence type="ECO:0000256" key="6">
    <source>
        <dbReference type="ARBA" id="ARBA00022692"/>
    </source>
</evidence>
<dbReference type="InterPro" id="IPR036097">
    <property type="entry name" value="HisK_dim/P_sf"/>
</dbReference>
<feature type="transmembrane region" description="Helical" evidence="9">
    <location>
        <begin position="238"/>
        <end position="255"/>
    </location>
</feature>
<feature type="transmembrane region" description="Helical" evidence="9">
    <location>
        <begin position="46"/>
        <end position="67"/>
    </location>
</feature>
<dbReference type="PATRIC" id="fig|66969.6.peg.1912"/>
<dbReference type="OrthoDB" id="1931120at2"/>
<keyword evidence="4" id="KW-1003">Cell membrane</keyword>
<dbReference type="InterPro" id="IPR004358">
    <property type="entry name" value="Sig_transdc_His_kin-like_C"/>
</dbReference>
<name>A0A0W1AAF5_9GAMM</name>
<dbReference type="Gene3D" id="1.10.287.130">
    <property type="match status" value="1"/>
</dbReference>
<dbReference type="Pfam" id="PF02518">
    <property type="entry name" value="HATPase_c"/>
    <property type="match status" value="1"/>
</dbReference>
<dbReference type="CDD" id="cd00082">
    <property type="entry name" value="HisKA"/>
    <property type="match status" value="1"/>
</dbReference>
<dbReference type="PANTHER" id="PTHR43065:SF50">
    <property type="entry name" value="HISTIDINE KINASE"/>
    <property type="match status" value="1"/>
</dbReference>
<protein>
    <recommendedName>
        <fullName evidence="3">histidine kinase</fullName>
        <ecNumber evidence="3">2.7.13.3</ecNumber>
    </recommendedName>
</protein>
<comment type="subcellular location">
    <subcellularLocation>
        <location evidence="2">Cell membrane</location>
        <topology evidence="2">Multi-pass membrane protein</topology>
    </subcellularLocation>
</comment>
<reference evidence="11 12" key="1">
    <citation type="submission" date="2015-11" db="EMBL/GenBank/DDBJ databases">
        <title>Genomic analysis of 38 Legionella species identifies large and diverse effector repertoires.</title>
        <authorList>
            <person name="Burstein D."/>
            <person name="Amaro F."/>
            <person name="Zusman T."/>
            <person name="Lifshitz Z."/>
            <person name="Cohen O."/>
            <person name="Gilbert J.A."/>
            <person name="Pupko T."/>
            <person name="Shuman H.A."/>
            <person name="Segal G."/>
        </authorList>
    </citation>
    <scope>NUCLEOTIDE SEQUENCE [LARGE SCALE GENOMIC DNA]</scope>
    <source>
        <strain evidence="11 12">ATCC 51914</strain>
    </source>
</reference>
<organism evidence="11 12">
    <name type="scientific">Legionella waltersii</name>
    <dbReference type="NCBI Taxonomy" id="66969"/>
    <lineage>
        <taxon>Bacteria</taxon>
        <taxon>Pseudomonadati</taxon>
        <taxon>Pseudomonadota</taxon>
        <taxon>Gammaproteobacteria</taxon>
        <taxon>Legionellales</taxon>
        <taxon>Legionellaceae</taxon>
        <taxon>Legionella</taxon>
    </lineage>
</organism>
<dbReference type="EC" id="2.7.13.3" evidence="3"/>
<keyword evidence="6 9" id="KW-0812">Transmembrane</keyword>
<dbReference type="Pfam" id="PF05231">
    <property type="entry name" value="MASE1"/>
    <property type="match status" value="1"/>
</dbReference>
<evidence type="ECO:0000256" key="4">
    <source>
        <dbReference type="ARBA" id="ARBA00022475"/>
    </source>
</evidence>
<keyword evidence="5" id="KW-0597">Phosphoprotein</keyword>
<feature type="transmembrane region" description="Helical" evidence="9">
    <location>
        <begin position="121"/>
        <end position="147"/>
    </location>
</feature>
<evidence type="ECO:0000256" key="3">
    <source>
        <dbReference type="ARBA" id="ARBA00012438"/>
    </source>
</evidence>
<dbReference type="InterPro" id="IPR003594">
    <property type="entry name" value="HATPase_dom"/>
</dbReference>
<feature type="transmembrane region" description="Helical" evidence="9">
    <location>
        <begin position="159"/>
        <end position="181"/>
    </location>
</feature>
<evidence type="ECO:0000259" key="10">
    <source>
        <dbReference type="PROSITE" id="PS50109"/>
    </source>
</evidence>
<keyword evidence="7 9" id="KW-1133">Transmembrane helix</keyword>
<keyword evidence="11" id="KW-0808">Transferase</keyword>
<evidence type="ECO:0000256" key="7">
    <source>
        <dbReference type="ARBA" id="ARBA00022989"/>
    </source>
</evidence>
<keyword evidence="11" id="KW-0418">Kinase</keyword>
<feature type="domain" description="Histidine kinase" evidence="10">
    <location>
        <begin position="352"/>
        <end position="595"/>
    </location>
</feature>
<dbReference type="Proteomes" id="UP000054729">
    <property type="component" value="Unassembled WGS sequence"/>
</dbReference>
<dbReference type="GO" id="GO:0000155">
    <property type="term" value="F:phosphorelay sensor kinase activity"/>
    <property type="evidence" value="ECO:0007669"/>
    <property type="project" value="InterPro"/>
</dbReference>
<dbReference type="STRING" id="66969.Lwal_1754"/>
<dbReference type="InterPro" id="IPR036890">
    <property type="entry name" value="HATPase_C_sf"/>
</dbReference>
<evidence type="ECO:0000256" key="8">
    <source>
        <dbReference type="ARBA" id="ARBA00023136"/>
    </source>
</evidence>
<comment type="caution">
    <text evidence="11">The sequence shown here is derived from an EMBL/GenBank/DDBJ whole genome shotgun (WGS) entry which is preliminary data.</text>
</comment>
<feature type="transmembrane region" description="Helical" evidence="9">
    <location>
        <begin position="87"/>
        <end position="109"/>
    </location>
</feature>
<evidence type="ECO:0000256" key="1">
    <source>
        <dbReference type="ARBA" id="ARBA00000085"/>
    </source>
</evidence>
<evidence type="ECO:0000313" key="11">
    <source>
        <dbReference type="EMBL" id="KTD78319.1"/>
    </source>
</evidence>
<feature type="transmembrane region" description="Helical" evidence="9">
    <location>
        <begin position="261"/>
        <end position="288"/>
    </location>
</feature>
<sequence>MNWDLYKTPKFWFQNLLTVFLYTLGGLIGNMLIVPGTMAAPLWIPSGIALSLVLWCGTHVFWGILFAETFVSALLGNLYSWQSWASSSLLGIGATLQAVFAAQFIEYYTHTKTPFYSVRDTLIFIFGADILVSLTSCTLGTMTMLLFDMIKIEQSINNWFVWWLGDVVGVLAVTPLIMTWYKTTISFNWKITLEFTVLIVLLIATSFLIYKLHYPLAYLLIPYCVWGAVRFNTRQATLLAFLISISVLCLELEGYEEFHVANLAISLLFLQVFVAVIFFTTLILSALITERKKAQDELYQTNLELESRVQKRTQDLHDKNAQLKVAISHLKQAETQLIQSEKLSSLGVLTAGIAHEINNPVNFISANIVPLKNDIQDIMQVLNKYIELSANPPLSEELKEARMLSEELDLPYTLKETYQLLDGIEEGAKRTATIVKDLRTFSRLDETDLKYVNIHENLDSTLTLLHNLFRDRITIVKNYGDIPEIACYPGKINQVFMNVLTNAANAIPDKGEITISTSKNQNNVQISIRDTGEGMSKETMKKIFEPFFTTKPVGKGTGLGLSISYSIVHEHHGTISINSSLGKGSEFIISLPIKNHV</sequence>
<evidence type="ECO:0000256" key="9">
    <source>
        <dbReference type="SAM" id="Phobius"/>
    </source>
</evidence>
<gene>
    <name evidence="11" type="ORF">Lwal_1754</name>
</gene>
<evidence type="ECO:0000256" key="2">
    <source>
        <dbReference type="ARBA" id="ARBA00004651"/>
    </source>
</evidence>
<dbReference type="SMART" id="SM00387">
    <property type="entry name" value="HATPase_c"/>
    <property type="match status" value="1"/>
</dbReference>
<dbReference type="PROSITE" id="PS50109">
    <property type="entry name" value="HIS_KIN"/>
    <property type="match status" value="1"/>
</dbReference>
<dbReference type="InterPro" id="IPR003661">
    <property type="entry name" value="HisK_dim/P_dom"/>
</dbReference>
<dbReference type="SUPFAM" id="SSF47384">
    <property type="entry name" value="Homodimeric domain of signal transducing histidine kinase"/>
    <property type="match status" value="1"/>
</dbReference>
<dbReference type="SUPFAM" id="SSF55874">
    <property type="entry name" value="ATPase domain of HSP90 chaperone/DNA topoisomerase II/histidine kinase"/>
    <property type="match status" value="1"/>
</dbReference>
<dbReference type="PRINTS" id="PR00344">
    <property type="entry name" value="BCTRLSENSOR"/>
</dbReference>
<keyword evidence="12" id="KW-1185">Reference proteome</keyword>
<dbReference type="PANTHER" id="PTHR43065">
    <property type="entry name" value="SENSOR HISTIDINE KINASE"/>
    <property type="match status" value="1"/>
</dbReference>
<feature type="transmembrane region" description="Helical" evidence="9">
    <location>
        <begin position="12"/>
        <end position="34"/>
    </location>
</feature>